<evidence type="ECO:0000313" key="2">
    <source>
        <dbReference type="Proteomes" id="UP000038010"/>
    </source>
</evidence>
<keyword evidence="2" id="KW-1185">Reference proteome</keyword>
<accession>A0A0N1HLY2</accession>
<name>A0A0N1HLY2_9EURO</name>
<dbReference type="Proteomes" id="UP000038010">
    <property type="component" value="Unassembled WGS sequence"/>
</dbReference>
<dbReference type="AlphaFoldDB" id="A0A0N1HLY2"/>
<proteinExistence type="predicted"/>
<evidence type="ECO:0000313" key="1">
    <source>
        <dbReference type="EMBL" id="KPI35660.1"/>
    </source>
</evidence>
<protein>
    <submittedName>
        <fullName evidence="1">Uncharacterized protein</fullName>
    </submittedName>
</protein>
<dbReference type="GeneID" id="28736849"/>
<gene>
    <name evidence="1" type="ORF">AB675_4805</name>
</gene>
<dbReference type="RefSeq" id="XP_017995623.1">
    <property type="nucleotide sequence ID" value="XM_018144969.1"/>
</dbReference>
<dbReference type="VEuPathDB" id="FungiDB:AB675_4805"/>
<organism evidence="1 2">
    <name type="scientific">Cyphellophora attinorum</name>
    <dbReference type="NCBI Taxonomy" id="1664694"/>
    <lineage>
        <taxon>Eukaryota</taxon>
        <taxon>Fungi</taxon>
        <taxon>Dikarya</taxon>
        <taxon>Ascomycota</taxon>
        <taxon>Pezizomycotina</taxon>
        <taxon>Eurotiomycetes</taxon>
        <taxon>Chaetothyriomycetidae</taxon>
        <taxon>Chaetothyriales</taxon>
        <taxon>Cyphellophoraceae</taxon>
        <taxon>Cyphellophora</taxon>
    </lineage>
</organism>
<dbReference type="EMBL" id="LFJN01000038">
    <property type="protein sequence ID" value="KPI35660.1"/>
    <property type="molecule type" value="Genomic_DNA"/>
</dbReference>
<sequence>MTDGRGQQPGTFALATAITRTCRLCREESLSLLKQGGTHYFDFNELINIPIGHPFFDTVSRRHVVIRQTSRQDGLLESTEHLLARFPKLSTLRVILPDVHAASLRGYGTFENLVRNPKLRTRLLQLIEHQTYINTFFDQSSYLIGEALRETIEKYAGCWRPGVHIQGRIDLPRSQTAFGPVNLQEFGDSYIDLNLLRGTRAVQPDEVRFLTYRVNVVTGEKNITSDDGTEFRLAGLHEKILVRRIPAEIISRYTNNHITPKSNALSILQLCREIRQEALPLFFDKVTFDCAVDEFGSFPDISAPLWSRLRTLHIRNYPMPVYDDFIDPYIKENYWMLGERLFPAVPLAFPALQHLIISDDYAVPVMDVHGIWKFTTGFNIDDLLQIMDDRTIHEHPLRVFKLCLEALVSRLRKEASRKTHDIRKVTYNARLRTCIHEPLSSGPGCETCSTEQHTTYMRATLGGGESSIPVDLRTTMSIDQYWRLIATSDEGVITINKDGEHKDVPLKELKWDRSRNP</sequence>
<reference evidence="1 2" key="1">
    <citation type="submission" date="2015-06" db="EMBL/GenBank/DDBJ databases">
        <title>Draft genome of the ant-associated black yeast Phialophora attae CBS 131958.</title>
        <authorList>
            <person name="Moreno L.F."/>
            <person name="Stielow B.J."/>
            <person name="de Hoog S."/>
            <person name="Vicente V.A."/>
            <person name="Weiss V.A."/>
            <person name="de Vries M."/>
            <person name="Cruz L.M."/>
            <person name="Souza E.M."/>
        </authorList>
    </citation>
    <scope>NUCLEOTIDE SEQUENCE [LARGE SCALE GENOMIC DNA]</scope>
    <source>
        <strain evidence="1 2">CBS 131958</strain>
    </source>
</reference>
<comment type="caution">
    <text evidence="1">The sequence shown here is derived from an EMBL/GenBank/DDBJ whole genome shotgun (WGS) entry which is preliminary data.</text>
</comment>